<proteinExistence type="predicted"/>
<evidence type="ECO:0000313" key="3">
    <source>
        <dbReference type="Proteomes" id="UP000199149"/>
    </source>
</evidence>
<dbReference type="STRING" id="684065.SAMN05421738_106143"/>
<accession>A0A1I4W5G1</accession>
<gene>
    <name evidence="2" type="ORF">SAMN05421738_106143</name>
</gene>
<feature type="chain" id="PRO_5011441905" evidence="1">
    <location>
        <begin position="18"/>
        <end position="260"/>
    </location>
</feature>
<organism evidence="2 3">
    <name type="scientific">Algoriella xinjiangensis</name>
    <dbReference type="NCBI Taxonomy" id="684065"/>
    <lineage>
        <taxon>Bacteria</taxon>
        <taxon>Pseudomonadati</taxon>
        <taxon>Bacteroidota</taxon>
        <taxon>Flavobacteriia</taxon>
        <taxon>Flavobacteriales</taxon>
        <taxon>Weeksellaceae</taxon>
        <taxon>Algoriella</taxon>
    </lineage>
</organism>
<dbReference type="OrthoDB" id="1273065at2"/>
<keyword evidence="1" id="KW-0732">Signal</keyword>
<dbReference type="Proteomes" id="UP000199149">
    <property type="component" value="Unassembled WGS sequence"/>
</dbReference>
<sequence length="260" mass="27931">MQKLHLPFLLISSLSIAQVGIGTSSPISKLDVNGEVVLRGSLRVGGTDTTKGKAGEKDQVLVSQGVGNSPTWKYVNVPFMENGQYKLINTYVADNSTGIRTLTTADGIALSNIGDAYTTTWAKIAGLKTSMEIQSTENIITYQLQAGIEANTPTGTAVGEVKFLCGIFKNDKLVALRPDKITTLTVGTPIQYIYTLNYTEENVTKGTHVIEVACRRIEGTGHTFAIGTNTAGSTNSNGFALKSFLKIDLTELVTFKTEKK</sequence>
<feature type="signal peptide" evidence="1">
    <location>
        <begin position="1"/>
        <end position="17"/>
    </location>
</feature>
<protein>
    <submittedName>
        <fullName evidence="2">Uncharacterized protein</fullName>
    </submittedName>
</protein>
<dbReference type="EMBL" id="FOUZ01000006">
    <property type="protein sequence ID" value="SFN08480.1"/>
    <property type="molecule type" value="Genomic_DNA"/>
</dbReference>
<keyword evidence="3" id="KW-1185">Reference proteome</keyword>
<dbReference type="AlphaFoldDB" id="A0A1I4W5G1"/>
<name>A0A1I4W5G1_9FLAO</name>
<reference evidence="3" key="1">
    <citation type="submission" date="2016-10" db="EMBL/GenBank/DDBJ databases">
        <authorList>
            <person name="Varghese N."/>
            <person name="Submissions S."/>
        </authorList>
    </citation>
    <scope>NUCLEOTIDE SEQUENCE [LARGE SCALE GENOMIC DNA]</scope>
    <source>
        <strain evidence="3">XJ109</strain>
    </source>
</reference>
<evidence type="ECO:0000256" key="1">
    <source>
        <dbReference type="SAM" id="SignalP"/>
    </source>
</evidence>
<dbReference type="RefSeq" id="WP_092907993.1">
    <property type="nucleotide sequence ID" value="NZ_FOUZ01000006.1"/>
</dbReference>
<evidence type="ECO:0000313" key="2">
    <source>
        <dbReference type="EMBL" id="SFN08480.1"/>
    </source>
</evidence>